<dbReference type="GO" id="GO:0005829">
    <property type="term" value="C:cytosol"/>
    <property type="evidence" value="ECO:0007669"/>
    <property type="project" value="TreeGrafter"/>
</dbReference>
<evidence type="ECO:0000256" key="2">
    <source>
        <dbReference type="ARBA" id="ARBA00023015"/>
    </source>
</evidence>
<dbReference type="Pfam" id="PF00126">
    <property type="entry name" value="HTH_1"/>
    <property type="match status" value="1"/>
</dbReference>
<dbReference type="InterPro" id="IPR050950">
    <property type="entry name" value="HTH-type_LysR_regulators"/>
</dbReference>
<evidence type="ECO:0000313" key="6">
    <source>
        <dbReference type="EMBL" id="QKV53887.1"/>
    </source>
</evidence>
<sequence>MRDLDLTTLRLFVAVCEQRSIAAAGLQQAMVGSAISKRLAQLEHQIGTQLLVRKRRGVQPTPAGETLLEHARALLARSELVARDMAGYAHGTRGHVRLLVTASVIQVSLEERVSPEVARGVREGSASVGICWDAADLEGLQTESYRGDHLAICAHASHPIAQRERVHFADALEHEYVNMPALSAVQQMLTRAAAVHGKVLQYRMQVSHFEAALRVVRANLAISVVPVEIAQPFARAYGLRLVPLADDWARRRFAICYRSRDQLSPAARLLVAHLHACGPAHERAAAAP</sequence>
<organism evidence="6 7">
    <name type="scientific">Comamonas antarctica</name>
    <dbReference type="NCBI Taxonomy" id="2743470"/>
    <lineage>
        <taxon>Bacteria</taxon>
        <taxon>Pseudomonadati</taxon>
        <taxon>Pseudomonadota</taxon>
        <taxon>Betaproteobacteria</taxon>
        <taxon>Burkholderiales</taxon>
        <taxon>Comamonadaceae</taxon>
        <taxon>Comamonas</taxon>
    </lineage>
</organism>
<dbReference type="PANTHER" id="PTHR30419:SF2">
    <property type="entry name" value="LYSR FAMILY TRANSCRIPTIONAL REGULATOR"/>
    <property type="match status" value="1"/>
</dbReference>
<gene>
    <name evidence="6" type="ORF">HUK68_13840</name>
</gene>
<evidence type="ECO:0000313" key="7">
    <source>
        <dbReference type="Proteomes" id="UP000509579"/>
    </source>
</evidence>
<dbReference type="AlphaFoldDB" id="A0A6N1X3P3"/>
<dbReference type="Gene3D" id="1.10.10.10">
    <property type="entry name" value="Winged helix-like DNA-binding domain superfamily/Winged helix DNA-binding domain"/>
    <property type="match status" value="1"/>
</dbReference>
<comment type="similarity">
    <text evidence="1">Belongs to the LysR transcriptional regulatory family.</text>
</comment>
<dbReference type="InterPro" id="IPR036388">
    <property type="entry name" value="WH-like_DNA-bd_sf"/>
</dbReference>
<dbReference type="KEGG" id="aant:HUK68_13840"/>
<dbReference type="Gene3D" id="3.40.190.290">
    <property type="match status" value="1"/>
</dbReference>
<keyword evidence="3" id="KW-0238">DNA-binding</keyword>
<dbReference type="PROSITE" id="PS50931">
    <property type="entry name" value="HTH_LYSR"/>
    <property type="match status" value="1"/>
</dbReference>
<dbReference type="InterPro" id="IPR036390">
    <property type="entry name" value="WH_DNA-bd_sf"/>
</dbReference>
<dbReference type="SUPFAM" id="SSF46785">
    <property type="entry name" value="Winged helix' DNA-binding domain"/>
    <property type="match status" value="1"/>
</dbReference>
<keyword evidence="2" id="KW-0805">Transcription regulation</keyword>
<evidence type="ECO:0000256" key="3">
    <source>
        <dbReference type="ARBA" id="ARBA00023125"/>
    </source>
</evidence>
<protein>
    <submittedName>
        <fullName evidence="6">LysR family transcriptional regulator</fullName>
    </submittedName>
</protein>
<evidence type="ECO:0000256" key="4">
    <source>
        <dbReference type="ARBA" id="ARBA00023163"/>
    </source>
</evidence>
<accession>A0A6N1X3P3</accession>
<evidence type="ECO:0000259" key="5">
    <source>
        <dbReference type="PROSITE" id="PS50931"/>
    </source>
</evidence>
<evidence type="ECO:0000256" key="1">
    <source>
        <dbReference type="ARBA" id="ARBA00009437"/>
    </source>
</evidence>
<dbReference type="InterPro" id="IPR005119">
    <property type="entry name" value="LysR_subst-bd"/>
</dbReference>
<dbReference type="Pfam" id="PF03466">
    <property type="entry name" value="LysR_substrate"/>
    <property type="match status" value="1"/>
</dbReference>
<dbReference type="Proteomes" id="UP000509579">
    <property type="component" value="Chromosome"/>
</dbReference>
<feature type="domain" description="HTH lysR-type" evidence="5">
    <location>
        <begin position="4"/>
        <end position="61"/>
    </location>
</feature>
<dbReference type="FunFam" id="1.10.10.10:FF:000001">
    <property type="entry name" value="LysR family transcriptional regulator"/>
    <property type="match status" value="1"/>
</dbReference>
<dbReference type="PANTHER" id="PTHR30419">
    <property type="entry name" value="HTH-TYPE TRANSCRIPTIONAL REGULATOR YBHD"/>
    <property type="match status" value="1"/>
</dbReference>
<dbReference type="GO" id="GO:0003700">
    <property type="term" value="F:DNA-binding transcription factor activity"/>
    <property type="evidence" value="ECO:0007669"/>
    <property type="project" value="InterPro"/>
</dbReference>
<reference evidence="6 7" key="1">
    <citation type="submission" date="2020-06" db="EMBL/GenBank/DDBJ databases">
        <title>Acidovorax antarctica sp. nov., isolated from Corinth ice sheet soil, Antarctic Fields Peninsula.</title>
        <authorList>
            <person name="Xu Q."/>
            <person name="Peng F."/>
        </authorList>
    </citation>
    <scope>NUCLEOTIDE SEQUENCE [LARGE SCALE GENOMIC DNA]</scope>
    <source>
        <strain evidence="6 7">16-35-5</strain>
    </source>
</reference>
<proteinExistence type="inferred from homology"/>
<dbReference type="RefSeq" id="WP_175504693.1">
    <property type="nucleotide sequence ID" value="NZ_CP054840.1"/>
</dbReference>
<dbReference type="EMBL" id="CP054840">
    <property type="protein sequence ID" value="QKV53887.1"/>
    <property type="molecule type" value="Genomic_DNA"/>
</dbReference>
<name>A0A6N1X3P3_9BURK</name>
<dbReference type="InterPro" id="IPR000847">
    <property type="entry name" value="LysR_HTH_N"/>
</dbReference>
<keyword evidence="7" id="KW-1185">Reference proteome</keyword>
<keyword evidence="4" id="KW-0804">Transcription</keyword>
<dbReference type="SUPFAM" id="SSF53850">
    <property type="entry name" value="Periplasmic binding protein-like II"/>
    <property type="match status" value="1"/>
</dbReference>
<dbReference type="GO" id="GO:0003677">
    <property type="term" value="F:DNA binding"/>
    <property type="evidence" value="ECO:0007669"/>
    <property type="project" value="UniProtKB-KW"/>
</dbReference>